<evidence type="ECO:0000313" key="3">
    <source>
        <dbReference type="Proteomes" id="UP000242972"/>
    </source>
</evidence>
<gene>
    <name evidence="2" type="ORF">C7B46_09135</name>
</gene>
<dbReference type="AlphaFoldDB" id="A0A2T2XGC6"/>
<dbReference type="EMBL" id="PXYW01000018">
    <property type="protein sequence ID" value="PSR33561.1"/>
    <property type="molecule type" value="Genomic_DNA"/>
</dbReference>
<feature type="region of interest" description="Disordered" evidence="1">
    <location>
        <begin position="47"/>
        <end position="74"/>
    </location>
</feature>
<feature type="region of interest" description="Disordered" evidence="1">
    <location>
        <begin position="1"/>
        <end position="26"/>
    </location>
</feature>
<dbReference type="Proteomes" id="UP000242972">
    <property type="component" value="Unassembled WGS sequence"/>
</dbReference>
<comment type="caution">
    <text evidence="2">The sequence shown here is derived from an EMBL/GenBank/DDBJ whole genome shotgun (WGS) entry which is preliminary data.</text>
</comment>
<feature type="compositionally biased region" description="Basic and acidic residues" evidence="1">
    <location>
        <begin position="48"/>
        <end position="63"/>
    </location>
</feature>
<evidence type="ECO:0000256" key="1">
    <source>
        <dbReference type="SAM" id="MobiDB-lite"/>
    </source>
</evidence>
<proteinExistence type="predicted"/>
<organism evidence="2 3">
    <name type="scientific">Sulfobacillus benefaciens</name>
    <dbReference type="NCBI Taxonomy" id="453960"/>
    <lineage>
        <taxon>Bacteria</taxon>
        <taxon>Bacillati</taxon>
        <taxon>Bacillota</taxon>
        <taxon>Clostridia</taxon>
        <taxon>Eubacteriales</taxon>
        <taxon>Clostridiales Family XVII. Incertae Sedis</taxon>
        <taxon>Sulfobacillus</taxon>
    </lineage>
</organism>
<evidence type="ECO:0000313" key="2">
    <source>
        <dbReference type="EMBL" id="PSR33561.1"/>
    </source>
</evidence>
<name>A0A2T2XGC6_9FIRM</name>
<reference evidence="2 3" key="1">
    <citation type="journal article" date="2014" name="BMC Genomics">
        <title>Comparison of environmental and isolate Sulfobacillus genomes reveals diverse carbon, sulfur, nitrogen, and hydrogen metabolisms.</title>
        <authorList>
            <person name="Justice N.B."/>
            <person name="Norman A."/>
            <person name="Brown C.T."/>
            <person name="Singh A."/>
            <person name="Thomas B.C."/>
            <person name="Banfield J.F."/>
        </authorList>
    </citation>
    <scope>NUCLEOTIDE SEQUENCE [LARGE SCALE GENOMIC DNA]</scope>
    <source>
        <strain evidence="2">AMDSBA4</strain>
    </source>
</reference>
<sequence>MAGERRGASIEGLEMSSTDWEERMDKPHPYAIPRGWCIKPTKRVKANRGVDGESPEWHLKDNLFEPPRPKGRRF</sequence>
<protein>
    <submittedName>
        <fullName evidence="2">Uncharacterized protein</fullName>
    </submittedName>
</protein>
<accession>A0A2T2XGC6</accession>